<dbReference type="GeneID" id="31003680"/>
<protein>
    <submittedName>
        <fullName evidence="2">Uncharacterized protein</fullName>
    </submittedName>
</protein>
<evidence type="ECO:0000313" key="3">
    <source>
        <dbReference type="Proteomes" id="UP000214365"/>
    </source>
</evidence>
<dbReference type="EMBL" id="LFMY01000004">
    <property type="protein sequence ID" value="OKL61262.1"/>
    <property type="molecule type" value="Genomic_DNA"/>
</dbReference>
<name>A0A225AII7_TALAT</name>
<sequence>MSADRTHSPTSNSPPQRRPSLSDIFSKPNSANMSSATGNSSFPNPITTAAASNAQSNRRRMSITTLGLSGSPTQPSPFGSIAGRRESVSSSESFEDAIDDSDNSPGNNPTSPFARRVSFGAQALRDVRGGNGTANGRYPSSGSSPLATSYHTASSTSSAYTRDNPSSFSSLSSSSSAAAGTGSNNLKNERSDRLWRPLGEGFNWSAALRTRAERAPSHGGSFPASAQPQPLMNQNDINHSQAYHQRAASIAIMEQPTREMPKESRQKKPDFFQEKILRADFMD</sequence>
<dbReference type="OrthoDB" id="5384020at2759"/>
<dbReference type="Proteomes" id="UP000214365">
    <property type="component" value="Unassembled WGS sequence"/>
</dbReference>
<feature type="compositionally biased region" description="Polar residues" evidence="1">
    <location>
        <begin position="62"/>
        <end position="77"/>
    </location>
</feature>
<feature type="region of interest" description="Disordered" evidence="1">
    <location>
        <begin position="1"/>
        <end position="192"/>
    </location>
</feature>
<proteinExistence type="predicted"/>
<evidence type="ECO:0000313" key="2">
    <source>
        <dbReference type="EMBL" id="OKL61262.1"/>
    </source>
</evidence>
<feature type="region of interest" description="Disordered" evidence="1">
    <location>
        <begin position="253"/>
        <end position="283"/>
    </location>
</feature>
<keyword evidence="3" id="KW-1185">Reference proteome</keyword>
<feature type="compositionally biased region" description="Low complexity" evidence="1">
    <location>
        <begin position="147"/>
        <end position="179"/>
    </location>
</feature>
<gene>
    <name evidence="2" type="ORF">UA08_03925</name>
</gene>
<feature type="compositionally biased region" description="Acidic residues" evidence="1">
    <location>
        <begin position="93"/>
        <end position="102"/>
    </location>
</feature>
<dbReference type="AlphaFoldDB" id="A0A225AII7"/>
<feature type="compositionally biased region" description="Basic and acidic residues" evidence="1">
    <location>
        <begin position="256"/>
        <end position="283"/>
    </location>
</feature>
<feature type="compositionally biased region" description="Polar residues" evidence="1">
    <location>
        <begin position="27"/>
        <end position="47"/>
    </location>
</feature>
<reference evidence="2 3" key="1">
    <citation type="submission" date="2015-06" db="EMBL/GenBank/DDBJ databases">
        <title>Talaromyces atroroseus IBT 11181 draft genome.</title>
        <authorList>
            <person name="Rasmussen K.B."/>
            <person name="Rasmussen S."/>
            <person name="Petersen B."/>
            <person name="Sicheritz-Ponten T."/>
            <person name="Mortensen U.H."/>
            <person name="Thrane U."/>
        </authorList>
    </citation>
    <scope>NUCLEOTIDE SEQUENCE [LARGE SCALE GENOMIC DNA]</scope>
    <source>
        <strain evidence="2 3">IBT 11181</strain>
    </source>
</reference>
<dbReference type="RefSeq" id="XP_020121383.1">
    <property type="nucleotide sequence ID" value="XM_020266279.1"/>
</dbReference>
<organism evidence="2 3">
    <name type="scientific">Talaromyces atroroseus</name>
    <dbReference type="NCBI Taxonomy" id="1441469"/>
    <lineage>
        <taxon>Eukaryota</taxon>
        <taxon>Fungi</taxon>
        <taxon>Dikarya</taxon>
        <taxon>Ascomycota</taxon>
        <taxon>Pezizomycotina</taxon>
        <taxon>Eurotiomycetes</taxon>
        <taxon>Eurotiomycetidae</taxon>
        <taxon>Eurotiales</taxon>
        <taxon>Trichocomaceae</taxon>
        <taxon>Talaromyces</taxon>
        <taxon>Talaromyces sect. Trachyspermi</taxon>
    </lineage>
</organism>
<accession>A0A225AII7</accession>
<comment type="caution">
    <text evidence="2">The sequence shown here is derived from an EMBL/GenBank/DDBJ whole genome shotgun (WGS) entry which is preliminary data.</text>
</comment>
<dbReference type="STRING" id="1441469.A0A225AII7"/>
<evidence type="ECO:0000256" key="1">
    <source>
        <dbReference type="SAM" id="MobiDB-lite"/>
    </source>
</evidence>